<protein>
    <submittedName>
        <fullName evidence="2">Uncharacterized protein</fullName>
    </submittedName>
</protein>
<feature type="region of interest" description="Disordered" evidence="1">
    <location>
        <begin position="48"/>
        <end position="110"/>
    </location>
</feature>
<feature type="region of interest" description="Disordered" evidence="1">
    <location>
        <begin position="1"/>
        <end position="30"/>
    </location>
</feature>
<keyword evidence="3" id="KW-1185">Reference proteome</keyword>
<proteinExistence type="predicted"/>
<organism evidence="2 3">
    <name type="scientific">Dorcoceras hygrometricum</name>
    <dbReference type="NCBI Taxonomy" id="472368"/>
    <lineage>
        <taxon>Eukaryota</taxon>
        <taxon>Viridiplantae</taxon>
        <taxon>Streptophyta</taxon>
        <taxon>Embryophyta</taxon>
        <taxon>Tracheophyta</taxon>
        <taxon>Spermatophyta</taxon>
        <taxon>Magnoliopsida</taxon>
        <taxon>eudicotyledons</taxon>
        <taxon>Gunneridae</taxon>
        <taxon>Pentapetalae</taxon>
        <taxon>asterids</taxon>
        <taxon>lamiids</taxon>
        <taxon>Lamiales</taxon>
        <taxon>Gesneriaceae</taxon>
        <taxon>Didymocarpoideae</taxon>
        <taxon>Trichosporeae</taxon>
        <taxon>Loxocarpinae</taxon>
        <taxon>Dorcoceras</taxon>
    </lineage>
</organism>
<feature type="compositionally biased region" description="Basic residues" evidence="1">
    <location>
        <begin position="92"/>
        <end position="103"/>
    </location>
</feature>
<evidence type="ECO:0000256" key="1">
    <source>
        <dbReference type="SAM" id="MobiDB-lite"/>
    </source>
</evidence>
<evidence type="ECO:0000313" key="2">
    <source>
        <dbReference type="EMBL" id="KZV48364.1"/>
    </source>
</evidence>
<sequence>MAGTSPARGGGAWQEARPRGRRGGVGAAAKENYNTLTSQFSELVDYINRGGDAKKREGSSSRGLQPPPDDRSRPGSGDSSKGRGSRSEPARKRGGGGSHRRYWRYWIGGS</sequence>
<name>A0A2Z7CUL8_9LAMI</name>
<dbReference type="AlphaFoldDB" id="A0A2Z7CUL8"/>
<accession>A0A2Z7CUL8</accession>
<evidence type="ECO:0000313" key="3">
    <source>
        <dbReference type="Proteomes" id="UP000250235"/>
    </source>
</evidence>
<dbReference type="Proteomes" id="UP000250235">
    <property type="component" value="Unassembled WGS sequence"/>
</dbReference>
<dbReference type="EMBL" id="KQ993898">
    <property type="protein sequence ID" value="KZV48364.1"/>
    <property type="molecule type" value="Genomic_DNA"/>
</dbReference>
<gene>
    <name evidence="2" type="ORF">F511_41528</name>
</gene>
<reference evidence="2 3" key="1">
    <citation type="journal article" date="2015" name="Proc. Natl. Acad. Sci. U.S.A.">
        <title>The resurrection genome of Boea hygrometrica: A blueprint for survival of dehydration.</title>
        <authorList>
            <person name="Xiao L."/>
            <person name="Yang G."/>
            <person name="Zhang L."/>
            <person name="Yang X."/>
            <person name="Zhao S."/>
            <person name="Ji Z."/>
            <person name="Zhou Q."/>
            <person name="Hu M."/>
            <person name="Wang Y."/>
            <person name="Chen M."/>
            <person name="Xu Y."/>
            <person name="Jin H."/>
            <person name="Xiao X."/>
            <person name="Hu G."/>
            <person name="Bao F."/>
            <person name="Hu Y."/>
            <person name="Wan P."/>
            <person name="Li L."/>
            <person name="Deng X."/>
            <person name="Kuang T."/>
            <person name="Xiang C."/>
            <person name="Zhu J.K."/>
            <person name="Oliver M.J."/>
            <person name="He Y."/>
        </authorList>
    </citation>
    <scope>NUCLEOTIDE SEQUENCE [LARGE SCALE GENOMIC DNA]</scope>
    <source>
        <strain evidence="3">cv. XS01</strain>
    </source>
</reference>